<dbReference type="Gene3D" id="3.20.20.140">
    <property type="entry name" value="Metal-dependent hydrolases"/>
    <property type="match status" value="1"/>
</dbReference>
<dbReference type="OrthoDB" id="8791at2157"/>
<protein>
    <submittedName>
        <fullName evidence="3">Amidohydrolase</fullName>
    </submittedName>
</protein>
<dbReference type="InterPro" id="IPR013108">
    <property type="entry name" value="Amidohydro_3"/>
</dbReference>
<evidence type="ECO:0000256" key="1">
    <source>
        <dbReference type="SAM" id="MobiDB-lite"/>
    </source>
</evidence>
<keyword evidence="3" id="KW-0378">Hydrolase</keyword>
<keyword evidence="4" id="KW-1185">Reference proteome</keyword>
<dbReference type="EMBL" id="AOJI01000022">
    <property type="protein sequence ID" value="EMA67563.1"/>
    <property type="molecule type" value="Genomic_DNA"/>
</dbReference>
<feature type="region of interest" description="Disordered" evidence="1">
    <location>
        <begin position="16"/>
        <end position="40"/>
    </location>
</feature>
<accession>M0PCI4</accession>
<comment type="caution">
    <text evidence="3">The sequence shown here is derived from an EMBL/GenBank/DDBJ whole genome shotgun (WGS) entry which is preliminary data.</text>
</comment>
<dbReference type="RefSeq" id="WP_008000033.1">
    <property type="nucleotide sequence ID" value="NZ_AOJI01000022.1"/>
</dbReference>
<organism evidence="3 4">
    <name type="scientific">Halorubrum aidingense JCM 13560</name>
    <dbReference type="NCBI Taxonomy" id="1230454"/>
    <lineage>
        <taxon>Archaea</taxon>
        <taxon>Methanobacteriati</taxon>
        <taxon>Methanobacteriota</taxon>
        <taxon>Stenosarchaea group</taxon>
        <taxon>Halobacteria</taxon>
        <taxon>Halobacteriales</taxon>
        <taxon>Haloferacaceae</taxon>
        <taxon>Halorubrum</taxon>
    </lineage>
</organism>
<dbReference type="GO" id="GO:0016810">
    <property type="term" value="F:hydrolase activity, acting on carbon-nitrogen (but not peptide) bonds"/>
    <property type="evidence" value="ECO:0007669"/>
    <property type="project" value="InterPro"/>
</dbReference>
<dbReference type="Gene3D" id="2.30.40.10">
    <property type="entry name" value="Urease, subunit C, domain 1"/>
    <property type="match status" value="1"/>
</dbReference>
<feature type="compositionally biased region" description="Acidic residues" evidence="1">
    <location>
        <begin position="28"/>
        <end position="39"/>
    </location>
</feature>
<proteinExistence type="predicted"/>
<dbReference type="Pfam" id="PF07969">
    <property type="entry name" value="Amidohydro_3"/>
    <property type="match status" value="1"/>
</dbReference>
<evidence type="ECO:0000313" key="3">
    <source>
        <dbReference type="EMBL" id="EMA67563.1"/>
    </source>
</evidence>
<feature type="compositionally biased region" description="Acidic residues" evidence="1">
    <location>
        <begin position="136"/>
        <end position="147"/>
    </location>
</feature>
<dbReference type="SUPFAM" id="SSF51338">
    <property type="entry name" value="Composite domain of metallo-dependent hydrolases"/>
    <property type="match status" value="1"/>
</dbReference>
<dbReference type="SUPFAM" id="SSF51556">
    <property type="entry name" value="Metallo-dependent hydrolases"/>
    <property type="match status" value="1"/>
</dbReference>
<dbReference type="STRING" id="1230454.C461_07549"/>
<gene>
    <name evidence="3" type="ORF">C461_07549</name>
</gene>
<sequence length="560" mass="59376">MTDAADRLFVNGEIHTLAGDAGPTGADESTEPTATDDADAASATHEAVAVRDGEIVRLGRTHDVTFLAGVDTDVIDLDGRVLLPGFIDAHTHLTTVGRYLVHADLSAADSPADAVSLLAERAAELAASESSGEAAADADADTDTDADTDDWVLGYGYDESTWDDERYLTRDDLDRVSTDRPVAAFREDMHVAAVNGVALDRFDAALAAAPDETVPTDGTGAPTGVLLESAIDPIYEAVEPGPEETRDIVTAALADCAEKGITGFHDMVRGSHAPRVYRDLEAAGELTARVRINYWSDHLDALREVGLSTNAGSERVETGAIKSYTDGSFGGRTARLSEPYADAPDERGQWVVDPDELAETVADATASGYQFTAHAIGDEAVDAVLDAYETAAVGDSPGTARHRIEHVELADDEAIDRLAETGVVASVQPNFLKWAGEDGLYDARLGDRRTETNRYRDMLDAGVHLAFGSDGMPMDPLLGVHHAVNAPAESQRLTVAEALRAYTRGAAYAGFDEDRLGTIEVGTSADFVALDSSPWATPEAIRDIDVAMTVVDGNVVYDGR</sequence>
<evidence type="ECO:0000259" key="2">
    <source>
        <dbReference type="Pfam" id="PF07969"/>
    </source>
</evidence>
<dbReference type="PANTHER" id="PTHR22642">
    <property type="entry name" value="IMIDAZOLONEPROPIONASE"/>
    <property type="match status" value="1"/>
</dbReference>
<dbReference type="Proteomes" id="UP000011575">
    <property type="component" value="Unassembled WGS sequence"/>
</dbReference>
<dbReference type="InterPro" id="IPR011059">
    <property type="entry name" value="Metal-dep_hydrolase_composite"/>
</dbReference>
<dbReference type="PATRIC" id="fig|1230454.4.peg.1527"/>
<feature type="domain" description="Amidohydrolase 3" evidence="2">
    <location>
        <begin position="73"/>
        <end position="557"/>
    </location>
</feature>
<evidence type="ECO:0000313" key="4">
    <source>
        <dbReference type="Proteomes" id="UP000011575"/>
    </source>
</evidence>
<dbReference type="InterPro" id="IPR032466">
    <property type="entry name" value="Metal_Hydrolase"/>
</dbReference>
<dbReference type="Gene3D" id="3.10.310.70">
    <property type="match status" value="1"/>
</dbReference>
<dbReference type="InterPro" id="IPR033932">
    <property type="entry name" value="YtcJ-like"/>
</dbReference>
<dbReference type="AlphaFoldDB" id="M0PCI4"/>
<reference evidence="3 4" key="1">
    <citation type="journal article" date="2014" name="PLoS Genet.">
        <title>Phylogenetically driven sequencing of extremely halophilic archaea reveals strategies for static and dynamic osmo-response.</title>
        <authorList>
            <person name="Becker E.A."/>
            <person name="Seitzer P.M."/>
            <person name="Tritt A."/>
            <person name="Larsen D."/>
            <person name="Krusor M."/>
            <person name="Yao A.I."/>
            <person name="Wu D."/>
            <person name="Madern D."/>
            <person name="Eisen J.A."/>
            <person name="Darling A.E."/>
            <person name="Facciotti M.T."/>
        </authorList>
    </citation>
    <scope>NUCLEOTIDE SEQUENCE [LARGE SCALE GENOMIC DNA]</scope>
    <source>
        <strain evidence="3 4">JCM 13560</strain>
    </source>
</reference>
<dbReference type="CDD" id="cd01300">
    <property type="entry name" value="YtcJ_like"/>
    <property type="match status" value="1"/>
</dbReference>
<dbReference type="PANTHER" id="PTHR22642:SF2">
    <property type="entry name" value="PROTEIN LONG AFTER FAR-RED 3"/>
    <property type="match status" value="1"/>
</dbReference>
<name>M0PCI4_9EURY</name>
<feature type="region of interest" description="Disordered" evidence="1">
    <location>
        <begin position="128"/>
        <end position="147"/>
    </location>
</feature>